<evidence type="ECO:0000313" key="7">
    <source>
        <dbReference type="Proteomes" id="UP001379533"/>
    </source>
</evidence>
<dbReference type="InterPro" id="IPR003781">
    <property type="entry name" value="CoA-bd"/>
</dbReference>
<feature type="domain" description="CoA-binding" evidence="5">
    <location>
        <begin position="58"/>
        <end position="153"/>
    </location>
</feature>
<dbReference type="SMART" id="SM00881">
    <property type="entry name" value="CoA_binding"/>
    <property type="match status" value="1"/>
</dbReference>
<dbReference type="InterPro" id="IPR016102">
    <property type="entry name" value="Succinyl-CoA_synth-like"/>
</dbReference>
<keyword evidence="1" id="KW-0436">Ligase</keyword>
<dbReference type="RefSeq" id="WP_394842370.1">
    <property type="nucleotide sequence ID" value="NZ_CP089982.1"/>
</dbReference>
<dbReference type="EMBL" id="CP089982">
    <property type="protein sequence ID" value="WXA91747.1"/>
    <property type="molecule type" value="Genomic_DNA"/>
</dbReference>
<accession>A0ABZ2K3I5</accession>
<evidence type="ECO:0000256" key="2">
    <source>
        <dbReference type="ARBA" id="ARBA00022741"/>
    </source>
</evidence>
<protein>
    <submittedName>
        <fullName evidence="6">CoA-binding protein</fullName>
    </submittedName>
</protein>
<dbReference type="Gene3D" id="3.40.50.720">
    <property type="entry name" value="NAD(P)-binding Rossmann-like Domain"/>
    <property type="match status" value="1"/>
</dbReference>
<proteinExistence type="predicted"/>
<name>A0ABZ2K3I5_9BACT</name>
<feature type="region of interest" description="Disordered" evidence="4">
    <location>
        <begin position="336"/>
        <end position="356"/>
    </location>
</feature>
<evidence type="ECO:0000256" key="4">
    <source>
        <dbReference type="SAM" id="MobiDB-lite"/>
    </source>
</evidence>
<evidence type="ECO:0000256" key="3">
    <source>
        <dbReference type="ARBA" id="ARBA00022840"/>
    </source>
</evidence>
<keyword evidence="7" id="KW-1185">Reference proteome</keyword>
<dbReference type="Proteomes" id="UP001379533">
    <property type="component" value="Chromosome"/>
</dbReference>
<keyword evidence="3" id="KW-0067">ATP-binding</keyword>
<dbReference type="InterPro" id="IPR051538">
    <property type="entry name" value="Acyl-CoA_Synth/Transferase"/>
</dbReference>
<organism evidence="6 7">
    <name type="scientific">Pendulispora brunnea</name>
    <dbReference type="NCBI Taxonomy" id="2905690"/>
    <lineage>
        <taxon>Bacteria</taxon>
        <taxon>Pseudomonadati</taxon>
        <taxon>Myxococcota</taxon>
        <taxon>Myxococcia</taxon>
        <taxon>Myxococcales</taxon>
        <taxon>Sorangiineae</taxon>
        <taxon>Pendulisporaceae</taxon>
        <taxon>Pendulispora</taxon>
    </lineage>
</organism>
<dbReference type="PANTHER" id="PTHR43334">
    <property type="entry name" value="ACETATE--COA LIGASE [ADP-FORMING]"/>
    <property type="match status" value="1"/>
</dbReference>
<reference evidence="6 7" key="1">
    <citation type="submission" date="2021-12" db="EMBL/GenBank/DDBJ databases">
        <title>Discovery of the Pendulisporaceae a myxobacterial family with distinct sporulation behavior and unique specialized metabolism.</title>
        <authorList>
            <person name="Garcia R."/>
            <person name="Popoff A."/>
            <person name="Bader C.D."/>
            <person name="Loehr J."/>
            <person name="Walesch S."/>
            <person name="Walt C."/>
            <person name="Boldt J."/>
            <person name="Bunk B."/>
            <person name="Haeckl F.J.F.P.J."/>
            <person name="Gunesch A.P."/>
            <person name="Birkelbach J."/>
            <person name="Nuebel U."/>
            <person name="Pietschmann T."/>
            <person name="Bach T."/>
            <person name="Mueller R."/>
        </authorList>
    </citation>
    <scope>NUCLEOTIDE SEQUENCE [LARGE SCALE GENOMIC DNA]</scope>
    <source>
        <strain evidence="6 7">MSr12523</strain>
    </source>
</reference>
<dbReference type="Gene3D" id="3.40.50.261">
    <property type="entry name" value="Succinyl-CoA synthetase domains"/>
    <property type="match status" value="1"/>
</dbReference>
<gene>
    <name evidence="6" type="ORF">LZC95_35510</name>
</gene>
<dbReference type="InterPro" id="IPR036291">
    <property type="entry name" value="NAD(P)-bd_dom_sf"/>
</dbReference>
<dbReference type="InterPro" id="IPR032875">
    <property type="entry name" value="Succ_CoA_lig_flav_dom"/>
</dbReference>
<keyword evidence="2" id="KW-0547">Nucleotide-binding</keyword>
<dbReference type="SUPFAM" id="SSF51735">
    <property type="entry name" value="NAD(P)-binding Rossmann-fold domains"/>
    <property type="match status" value="1"/>
</dbReference>
<evidence type="ECO:0000313" key="6">
    <source>
        <dbReference type="EMBL" id="WXA91747.1"/>
    </source>
</evidence>
<evidence type="ECO:0000259" key="5">
    <source>
        <dbReference type="SMART" id="SM00881"/>
    </source>
</evidence>
<sequence>MADNQKMREVFDTSGFVVEHSSNDNIYRVVFPTRKTEDFIAASLARERQAAAHSVNVFFEPESIAVVGASRHEGSIGRVILSNLKRCEFRGPVYPVNPHVPELEGFQCYPSVGAIGRRVDLAVVAVPQTSVRDVVAECARAGVRGIVVITSGFAEAWSDGRNAQDELCRFARASGMRMVGPNCMGILCTAPGVSMNATFAPVWPPSGGVSMLSQSGALGLAMLDHAAQRNIGIASFVSVGNKADVSGNDLIAYWADDPHTTVIALYLESFGNPRKFARLAPEVAKREPIVALKSGRSGAGTRAAASHSAALASVDAGVDAVLAQAGVIRTNTMEELSTSSRSSRENRCRGGRVSVW</sequence>
<evidence type="ECO:0000256" key="1">
    <source>
        <dbReference type="ARBA" id="ARBA00022598"/>
    </source>
</evidence>
<dbReference type="PANTHER" id="PTHR43334:SF1">
    <property type="entry name" value="3-HYDROXYPROPIONATE--COA LIGASE [ADP-FORMING]"/>
    <property type="match status" value="1"/>
</dbReference>
<dbReference type="Pfam" id="PF13607">
    <property type="entry name" value="Succ_CoA_lig"/>
    <property type="match status" value="1"/>
</dbReference>
<dbReference type="SUPFAM" id="SSF52210">
    <property type="entry name" value="Succinyl-CoA synthetase domains"/>
    <property type="match status" value="1"/>
</dbReference>
<dbReference type="Pfam" id="PF13380">
    <property type="entry name" value="CoA_binding_2"/>
    <property type="match status" value="1"/>
</dbReference>